<organism evidence="16 17">
    <name type="scientific">Zostera marina</name>
    <name type="common">Eelgrass</name>
    <dbReference type="NCBI Taxonomy" id="29655"/>
    <lineage>
        <taxon>Eukaryota</taxon>
        <taxon>Viridiplantae</taxon>
        <taxon>Streptophyta</taxon>
        <taxon>Embryophyta</taxon>
        <taxon>Tracheophyta</taxon>
        <taxon>Spermatophyta</taxon>
        <taxon>Magnoliopsida</taxon>
        <taxon>Liliopsida</taxon>
        <taxon>Zosteraceae</taxon>
        <taxon>Zostera</taxon>
    </lineage>
</organism>
<dbReference type="Gene3D" id="3.40.50.800">
    <property type="entry name" value="Anticodon-binding domain"/>
    <property type="match status" value="1"/>
</dbReference>
<dbReference type="STRING" id="29655.A0A0K9P878"/>
<feature type="domain" description="WHEP-TRS" evidence="15">
    <location>
        <begin position="45"/>
        <end position="101"/>
    </location>
</feature>
<comment type="caution">
    <text evidence="16">The sequence shown here is derived from an EMBL/GenBank/DDBJ whole genome shotgun (WGS) entry which is preliminary data.</text>
</comment>
<dbReference type="GO" id="GO:0016740">
    <property type="term" value="F:transferase activity"/>
    <property type="evidence" value="ECO:0007669"/>
    <property type="project" value="UniProtKB-KW"/>
</dbReference>
<dbReference type="SUPFAM" id="SSF47060">
    <property type="entry name" value="S15/NS1 RNA-binding domain"/>
    <property type="match status" value="1"/>
</dbReference>
<evidence type="ECO:0000256" key="1">
    <source>
        <dbReference type="ARBA" id="ARBA00004496"/>
    </source>
</evidence>
<comment type="subcellular location">
    <subcellularLocation>
        <location evidence="1">Cytoplasm</location>
    </subcellularLocation>
</comment>
<comment type="subunit">
    <text evidence="3">Homodimer.</text>
</comment>
<dbReference type="NCBIfam" id="TIGR00389">
    <property type="entry name" value="glyS_dimeric"/>
    <property type="match status" value="1"/>
</dbReference>
<dbReference type="InterPro" id="IPR033731">
    <property type="entry name" value="GlyRS-like_core"/>
</dbReference>
<reference evidence="17" key="1">
    <citation type="journal article" date="2016" name="Nature">
        <title>The genome of the seagrass Zostera marina reveals angiosperm adaptation to the sea.</title>
        <authorList>
            <person name="Olsen J.L."/>
            <person name="Rouze P."/>
            <person name="Verhelst B."/>
            <person name="Lin Y.-C."/>
            <person name="Bayer T."/>
            <person name="Collen J."/>
            <person name="Dattolo E."/>
            <person name="De Paoli E."/>
            <person name="Dittami S."/>
            <person name="Maumus F."/>
            <person name="Michel G."/>
            <person name="Kersting A."/>
            <person name="Lauritano C."/>
            <person name="Lohaus R."/>
            <person name="Toepel M."/>
            <person name="Tonon T."/>
            <person name="Vanneste K."/>
            <person name="Amirebrahimi M."/>
            <person name="Brakel J."/>
            <person name="Bostroem C."/>
            <person name="Chovatia M."/>
            <person name="Grimwood J."/>
            <person name="Jenkins J.W."/>
            <person name="Jueterbock A."/>
            <person name="Mraz A."/>
            <person name="Stam W.T."/>
            <person name="Tice H."/>
            <person name="Bornberg-Bauer E."/>
            <person name="Green P.J."/>
            <person name="Pearson G.A."/>
            <person name="Procaccini G."/>
            <person name="Duarte C.M."/>
            <person name="Schmutz J."/>
            <person name="Reusch T.B.H."/>
            <person name="Van de Peer Y."/>
        </authorList>
    </citation>
    <scope>NUCLEOTIDE SEQUENCE [LARGE SCALE GENOMIC DNA]</scope>
    <source>
        <strain evidence="17">cv. Finnish</strain>
    </source>
</reference>
<dbReference type="FunFam" id="3.30.930.10:FF:000010">
    <property type="entry name" value="Glycyl-tRNA synthetase 1"/>
    <property type="match status" value="1"/>
</dbReference>
<evidence type="ECO:0000256" key="5">
    <source>
        <dbReference type="ARBA" id="ARBA00022490"/>
    </source>
</evidence>
<dbReference type="InterPro" id="IPR002315">
    <property type="entry name" value="tRNA-synt_gly"/>
</dbReference>
<evidence type="ECO:0000259" key="14">
    <source>
        <dbReference type="PROSITE" id="PS50862"/>
    </source>
</evidence>
<dbReference type="AlphaFoldDB" id="A0A0K9P878"/>
<dbReference type="InterPro" id="IPR000738">
    <property type="entry name" value="WHEP-TRS_dom"/>
</dbReference>
<keyword evidence="9" id="KW-0067">ATP-binding</keyword>
<proteinExistence type="inferred from homology"/>
<dbReference type="GO" id="GO:0004820">
    <property type="term" value="F:glycine-tRNA ligase activity"/>
    <property type="evidence" value="ECO:0000318"/>
    <property type="project" value="GO_Central"/>
</dbReference>
<dbReference type="Proteomes" id="UP000036987">
    <property type="component" value="Unassembled WGS sequence"/>
</dbReference>
<dbReference type="PRINTS" id="PR01043">
    <property type="entry name" value="TRNASYNTHGLY"/>
</dbReference>
<dbReference type="Pfam" id="PF03129">
    <property type="entry name" value="HGTP_anticodon"/>
    <property type="match status" value="1"/>
</dbReference>
<dbReference type="Gene3D" id="3.30.720.200">
    <property type="match status" value="1"/>
</dbReference>
<name>A0A0K9P878_ZOSMR</name>
<evidence type="ECO:0000256" key="12">
    <source>
        <dbReference type="ARBA" id="ARBA00030057"/>
    </source>
</evidence>
<evidence type="ECO:0000256" key="13">
    <source>
        <dbReference type="ARBA" id="ARBA00047937"/>
    </source>
</evidence>
<dbReference type="OrthoDB" id="57698at2759"/>
<sequence>MFHCFSSYLIKSSRPKPWSHIHLIFGGFAYRVSAMASDEASLRKVVEEKLSLVDRQADTVRKLKSGPAGKAEIDASVEALKALKLDAESAKKQLLAVAGDGGRKSVEEFRQTVVNTLERKLFYMPSFKIYGGVAGLYDYGPPGCRVKSNVLSFWRQHFVLEENMLEVDCPCVTPEVVLKASGHVDKFTDLMVKDEKTGACHRADHLLKDFCKDKLDKDLSLPPNKVAELKHILAVLDDLSPEVLGAKIKEYGITAPDTKNALSDPYPFNLMFQTSIGPTGVYPGYMRPETAQGIFVNFKDLYYYNGNKLPFAAAQIGQAFRNEISPRQGLLRVREFTLAEIEHFVDPEDKSHPKFADVADLEFFMFPREDQLQGRSAKKTVLGKAISTGTVNNETLGYFIGRVYLFLKNLGIDKDRLRFRQHLPNEMAHYAADCWDAEIESSYGWIECVGIADRSAFDLKAHTNKSGVNLVAHEKFSEPKEVEKLVILPSKKELGLAFKGNQKLVLQALEAMNEAEALEMKASLESKEEVEFKVCTLGKNVTIKKNMVTISVEKKKEHQREFTPSVIEPSFGIGRIIYCLFEHSFYTRPRTADSEQLNVFRFPPLVAPYKCTVFPLVKSLEFDAVAEIIAKSLKEAGITHIIDTTGTSIGKRYARTDEIGVPFAITVDDKASVTIRERDTRKQIRVSIEQVATVVKEVVNGQSTWEDIMWKYPSHAAAAASTDAE</sequence>
<evidence type="ECO:0000256" key="11">
    <source>
        <dbReference type="ARBA" id="ARBA00023146"/>
    </source>
</evidence>
<dbReference type="FunFam" id="3.40.50.800:FF:000004">
    <property type="entry name" value="Glycine--tRNA ligase 2"/>
    <property type="match status" value="1"/>
</dbReference>
<keyword evidence="11" id="KW-0030">Aminoacyl-tRNA synthetase</keyword>
<dbReference type="CDD" id="cd00858">
    <property type="entry name" value="GlyRS_anticodon"/>
    <property type="match status" value="1"/>
</dbReference>
<dbReference type="SUPFAM" id="SSF52954">
    <property type="entry name" value="Class II aaRS ABD-related"/>
    <property type="match status" value="1"/>
</dbReference>
<evidence type="ECO:0000256" key="6">
    <source>
        <dbReference type="ARBA" id="ARBA00022598"/>
    </source>
</evidence>
<evidence type="ECO:0000256" key="9">
    <source>
        <dbReference type="ARBA" id="ARBA00022840"/>
    </source>
</evidence>
<dbReference type="SMART" id="SM00991">
    <property type="entry name" value="WHEP-TRS"/>
    <property type="match status" value="1"/>
</dbReference>
<evidence type="ECO:0000259" key="15">
    <source>
        <dbReference type="PROSITE" id="PS51185"/>
    </source>
</evidence>
<dbReference type="InterPro" id="IPR045864">
    <property type="entry name" value="aa-tRNA-synth_II/BPL/LPL"/>
</dbReference>
<dbReference type="Gene3D" id="3.30.40.230">
    <property type="match status" value="1"/>
</dbReference>
<dbReference type="InterPro" id="IPR009068">
    <property type="entry name" value="uS15_NS1_RNA-bd_sf"/>
</dbReference>
<dbReference type="GO" id="GO:0005524">
    <property type="term" value="F:ATP binding"/>
    <property type="evidence" value="ECO:0007669"/>
    <property type="project" value="UniProtKB-KW"/>
</dbReference>
<keyword evidence="10" id="KW-0648">Protein biosynthesis</keyword>
<evidence type="ECO:0000256" key="3">
    <source>
        <dbReference type="ARBA" id="ARBA00011738"/>
    </source>
</evidence>
<protein>
    <recommendedName>
        <fullName evidence="4">glycine--tRNA ligase</fullName>
        <ecNumber evidence="4">6.1.1.14</ecNumber>
    </recommendedName>
    <alternativeName>
        <fullName evidence="12">Diadenosine tetraphosphate synthetase</fullName>
    </alternativeName>
</protein>
<keyword evidence="6 16" id="KW-0436">Ligase</keyword>
<evidence type="ECO:0000313" key="17">
    <source>
        <dbReference type="Proteomes" id="UP000036987"/>
    </source>
</evidence>
<feature type="domain" description="Aminoacyl-transfer RNA synthetases class-II family profile" evidence="14">
    <location>
        <begin position="112"/>
        <end position="589"/>
    </location>
</feature>
<dbReference type="EC" id="6.1.1.14" evidence="4"/>
<dbReference type="InterPro" id="IPR002314">
    <property type="entry name" value="aa-tRNA-synt_IIb"/>
</dbReference>
<gene>
    <name evidence="16" type="ORF">ZOSMA_372G00060</name>
</gene>
<dbReference type="PANTHER" id="PTHR10745:SF0">
    <property type="entry name" value="GLYCINE--TRNA LIGASE"/>
    <property type="match status" value="1"/>
</dbReference>
<dbReference type="InterPro" id="IPR036621">
    <property type="entry name" value="Anticodon-bd_dom_sf"/>
</dbReference>
<keyword evidence="8" id="KW-0547">Nucleotide-binding</keyword>
<keyword evidence="7" id="KW-0808">Transferase</keyword>
<keyword evidence="5" id="KW-0963">Cytoplasm</keyword>
<dbReference type="InterPro" id="IPR004154">
    <property type="entry name" value="Anticodon-bd"/>
</dbReference>
<evidence type="ECO:0000256" key="4">
    <source>
        <dbReference type="ARBA" id="ARBA00012829"/>
    </source>
</evidence>
<dbReference type="Pfam" id="PF00587">
    <property type="entry name" value="tRNA-synt_2b"/>
    <property type="match status" value="1"/>
</dbReference>
<dbReference type="GO" id="GO:0005737">
    <property type="term" value="C:cytoplasm"/>
    <property type="evidence" value="ECO:0000318"/>
    <property type="project" value="GO_Central"/>
</dbReference>
<evidence type="ECO:0000256" key="8">
    <source>
        <dbReference type="ARBA" id="ARBA00022741"/>
    </source>
</evidence>
<dbReference type="PROSITE" id="PS50862">
    <property type="entry name" value="AA_TRNA_LIGASE_II"/>
    <property type="match status" value="1"/>
</dbReference>
<dbReference type="CDD" id="cd00774">
    <property type="entry name" value="GlyRS-like_core"/>
    <property type="match status" value="1"/>
</dbReference>
<dbReference type="SUPFAM" id="SSF55681">
    <property type="entry name" value="Class II aaRS and biotin synthetases"/>
    <property type="match status" value="1"/>
</dbReference>
<dbReference type="Gene3D" id="3.30.930.10">
    <property type="entry name" value="Bira Bifunctional Protein, Domain 2"/>
    <property type="match status" value="1"/>
</dbReference>
<dbReference type="NCBIfam" id="NF003211">
    <property type="entry name" value="PRK04173.1"/>
    <property type="match status" value="1"/>
</dbReference>
<comment type="catalytic activity">
    <reaction evidence="13">
        <text>tRNA(Gly) + glycine + ATP = glycyl-tRNA(Gly) + AMP + diphosphate</text>
        <dbReference type="Rhea" id="RHEA:16013"/>
        <dbReference type="Rhea" id="RHEA-COMP:9664"/>
        <dbReference type="Rhea" id="RHEA-COMP:9683"/>
        <dbReference type="ChEBI" id="CHEBI:30616"/>
        <dbReference type="ChEBI" id="CHEBI:33019"/>
        <dbReference type="ChEBI" id="CHEBI:57305"/>
        <dbReference type="ChEBI" id="CHEBI:78442"/>
        <dbReference type="ChEBI" id="CHEBI:78522"/>
        <dbReference type="ChEBI" id="CHEBI:456215"/>
        <dbReference type="EC" id="6.1.1.14"/>
    </reaction>
</comment>
<dbReference type="PROSITE" id="PS51185">
    <property type="entry name" value="WHEP_TRS_2"/>
    <property type="match status" value="1"/>
</dbReference>
<dbReference type="GO" id="GO:0005739">
    <property type="term" value="C:mitochondrion"/>
    <property type="evidence" value="ECO:0000318"/>
    <property type="project" value="GO_Central"/>
</dbReference>
<evidence type="ECO:0000256" key="10">
    <source>
        <dbReference type="ARBA" id="ARBA00022917"/>
    </source>
</evidence>
<dbReference type="FunFam" id="3.30.720.200:FF:000001">
    <property type="entry name" value="Glycine--tRNA ligase 2"/>
    <property type="match status" value="1"/>
</dbReference>
<accession>A0A0K9P878</accession>
<dbReference type="EMBL" id="LFYR01001158">
    <property type="protein sequence ID" value="KMZ64385.1"/>
    <property type="molecule type" value="Genomic_DNA"/>
</dbReference>
<dbReference type="OMA" id="HFVNFQR"/>
<keyword evidence="17" id="KW-1185">Reference proteome</keyword>
<dbReference type="GO" id="GO:0070150">
    <property type="term" value="P:mitochondrial glycyl-tRNA aminoacylation"/>
    <property type="evidence" value="ECO:0000318"/>
    <property type="project" value="GO_Central"/>
</dbReference>
<dbReference type="FunFam" id="3.30.40.230:FF:000001">
    <property type="entry name" value="Glycine--tRNA ligase"/>
    <property type="match status" value="1"/>
</dbReference>
<dbReference type="PANTHER" id="PTHR10745">
    <property type="entry name" value="GLYCYL-TRNA SYNTHETASE/DNA POLYMERASE SUBUNIT GAMMA-2"/>
    <property type="match status" value="1"/>
</dbReference>
<evidence type="ECO:0000313" key="16">
    <source>
        <dbReference type="EMBL" id="KMZ64385.1"/>
    </source>
</evidence>
<comment type="similarity">
    <text evidence="2">Belongs to the class-II aminoacyl-tRNA synthetase family.</text>
</comment>
<evidence type="ECO:0000256" key="7">
    <source>
        <dbReference type="ARBA" id="ARBA00022679"/>
    </source>
</evidence>
<evidence type="ECO:0000256" key="2">
    <source>
        <dbReference type="ARBA" id="ARBA00008226"/>
    </source>
</evidence>
<dbReference type="InterPro" id="IPR006195">
    <property type="entry name" value="aa-tRNA-synth_II"/>
</dbReference>
<dbReference type="InterPro" id="IPR027031">
    <property type="entry name" value="Gly-tRNA_synthase/POLG2"/>
</dbReference>